<comment type="caution">
    <text evidence="1">The sequence shown here is derived from an EMBL/GenBank/DDBJ whole genome shotgun (WGS) entry which is preliminary data.</text>
</comment>
<dbReference type="AlphaFoldDB" id="A0A8H3UI05"/>
<evidence type="ECO:0000313" key="2">
    <source>
        <dbReference type="Proteomes" id="UP000433883"/>
    </source>
</evidence>
<proteinExistence type="predicted"/>
<organism evidence="1 2">
    <name type="scientific">Venturia inaequalis</name>
    <name type="common">Apple scab fungus</name>
    <dbReference type="NCBI Taxonomy" id="5025"/>
    <lineage>
        <taxon>Eukaryota</taxon>
        <taxon>Fungi</taxon>
        <taxon>Dikarya</taxon>
        <taxon>Ascomycota</taxon>
        <taxon>Pezizomycotina</taxon>
        <taxon>Dothideomycetes</taxon>
        <taxon>Pleosporomycetidae</taxon>
        <taxon>Venturiales</taxon>
        <taxon>Venturiaceae</taxon>
        <taxon>Venturia</taxon>
    </lineage>
</organism>
<evidence type="ECO:0000313" key="1">
    <source>
        <dbReference type="EMBL" id="KAE9969034.1"/>
    </source>
</evidence>
<protein>
    <submittedName>
        <fullName evidence="1">Uncharacterized protein</fullName>
    </submittedName>
</protein>
<reference evidence="1 2" key="1">
    <citation type="submission" date="2019-11" db="EMBL/GenBank/DDBJ databases">
        <title>Venturia inaequalis Genome Resource.</title>
        <authorList>
            <person name="Lichtner F.J."/>
        </authorList>
    </citation>
    <scope>NUCLEOTIDE SEQUENCE [LARGE SCALE GENOMIC DNA]</scope>
    <source>
        <strain evidence="1">Bline_iso_100314</strain>
    </source>
</reference>
<name>A0A8H3UI05_VENIN</name>
<dbReference type="EMBL" id="WNWQ01000385">
    <property type="protein sequence ID" value="KAE9969034.1"/>
    <property type="molecule type" value="Genomic_DNA"/>
</dbReference>
<gene>
    <name evidence="1" type="ORF">BLS_005531</name>
</gene>
<sequence length="196" mass="22122">MSNIGSISIRTPTGGTTAPIAIYDGIKDNIPNFNGPLMSEQITAILMGIYDNVNDVSRDTYHKHTFFIFKDLLKQLRTRHGNCLRIFLRRPRTSVAANGNDWTSGRESVFLRLLEKLCTHGEILVNSWPEKEKAPAWYKEKGVGVAMWTVARDIQDLILTLARGEVAVDSPKDYWRGKRMGGAHDHDPEGFEYFGP</sequence>
<dbReference type="Proteomes" id="UP000433883">
    <property type="component" value="Unassembled WGS sequence"/>
</dbReference>
<accession>A0A8H3UI05</accession>